<dbReference type="RefSeq" id="WP_265508874.1">
    <property type="nucleotide sequence ID" value="NZ_JAOTBE010000129.1"/>
</dbReference>
<evidence type="ECO:0000313" key="1">
    <source>
        <dbReference type="EMBL" id="MFC0200971.1"/>
    </source>
</evidence>
<comment type="caution">
    <text evidence="1">The sequence shown here is derived from an EMBL/GenBank/DDBJ whole genome shotgun (WGS) entry which is preliminary data.</text>
</comment>
<evidence type="ECO:0000313" key="2">
    <source>
        <dbReference type="Proteomes" id="UP001589795"/>
    </source>
</evidence>
<name>A0ABV6CJQ1_9RHOB</name>
<dbReference type="Proteomes" id="UP001589795">
    <property type="component" value="Unassembled WGS sequence"/>
</dbReference>
<reference evidence="1 2" key="1">
    <citation type="submission" date="2024-09" db="EMBL/GenBank/DDBJ databases">
        <authorList>
            <person name="Sun Q."/>
            <person name="Mori K."/>
        </authorList>
    </citation>
    <scope>NUCLEOTIDE SEQUENCE [LARGE SCALE GENOMIC DNA]</scope>
    <source>
        <strain evidence="1 2">CCM 7904</strain>
    </source>
</reference>
<gene>
    <name evidence="1" type="ORF">ACFFIZ_11815</name>
</gene>
<proteinExistence type="predicted"/>
<accession>A0ABV6CJQ1</accession>
<dbReference type="EMBL" id="JBHLWQ010000111">
    <property type="protein sequence ID" value="MFC0200971.1"/>
    <property type="molecule type" value="Genomic_DNA"/>
</dbReference>
<sequence length="98" mass="10927">MFDYLPTEIHHEPLSLAQRLFFNHGHDLAEAAAQLGGACGKARVVSCGLQIEAATRMTFRIRRELAAIHRLLALENVGNLALLHEAFLGYTLHVQRHS</sequence>
<organism evidence="1 2">
    <name type="scientific">Paracoccus rhizosphaerae</name>
    <dbReference type="NCBI Taxonomy" id="1133347"/>
    <lineage>
        <taxon>Bacteria</taxon>
        <taxon>Pseudomonadati</taxon>
        <taxon>Pseudomonadota</taxon>
        <taxon>Alphaproteobacteria</taxon>
        <taxon>Rhodobacterales</taxon>
        <taxon>Paracoccaceae</taxon>
        <taxon>Paracoccus</taxon>
    </lineage>
</organism>
<protein>
    <submittedName>
        <fullName evidence="1">Uncharacterized protein</fullName>
    </submittedName>
</protein>
<keyword evidence="2" id="KW-1185">Reference proteome</keyword>